<feature type="domain" description="Helicase C-terminal" evidence="8">
    <location>
        <begin position="327"/>
        <end position="482"/>
    </location>
</feature>
<dbReference type="Proteomes" id="UP000243579">
    <property type="component" value="Unassembled WGS sequence"/>
</dbReference>
<comment type="subcellular location">
    <subcellularLocation>
        <location evidence="1">Nucleus</location>
    </subcellularLocation>
</comment>
<dbReference type="Pfam" id="PF00176">
    <property type="entry name" value="SNF2-rel_dom"/>
    <property type="match status" value="1"/>
</dbReference>
<dbReference type="GO" id="GO:0003677">
    <property type="term" value="F:DNA binding"/>
    <property type="evidence" value="ECO:0007669"/>
    <property type="project" value="UniProtKB-KW"/>
</dbReference>
<dbReference type="STRING" id="1202772.A0A1V9ZDI1"/>
<keyword evidence="5" id="KW-0067">ATP-binding</keyword>
<dbReference type="GO" id="GO:0005634">
    <property type="term" value="C:nucleus"/>
    <property type="evidence" value="ECO:0007669"/>
    <property type="project" value="UniProtKB-SubCell"/>
</dbReference>
<keyword evidence="6" id="KW-0539">Nucleus</keyword>
<dbReference type="PROSITE" id="PS51194">
    <property type="entry name" value="HELICASE_CTER"/>
    <property type="match status" value="1"/>
</dbReference>
<evidence type="ECO:0000256" key="3">
    <source>
        <dbReference type="ARBA" id="ARBA00022741"/>
    </source>
</evidence>
<keyword evidence="9" id="KW-0238">DNA-binding</keyword>
<dbReference type="SUPFAM" id="SSF52540">
    <property type="entry name" value="P-loop containing nucleoside triphosphate hydrolases"/>
    <property type="match status" value="2"/>
</dbReference>
<evidence type="ECO:0000256" key="1">
    <source>
        <dbReference type="ARBA" id="ARBA00004123"/>
    </source>
</evidence>
<dbReference type="SUPFAM" id="SSF52949">
    <property type="entry name" value="Macro domain-like"/>
    <property type="match status" value="1"/>
</dbReference>
<organism evidence="9 10">
    <name type="scientific">Achlya hypogyna</name>
    <name type="common">Oomycete</name>
    <name type="synonym">Protoachlya hypogyna</name>
    <dbReference type="NCBI Taxonomy" id="1202772"/>
    <lineage>
        <taxon>Eukaryota</taxon>
        <taxon>Sar</taxon>
        <taxon>Stramenopiles</taxon>
        <taxon>Oomycota</taxon>
        <taxon>Saprolegniomycetes</taxon>
        <taxon>Saprolegniales</taxon>
        <taxon>Achlyaceae</taxon>
        <taxon>Achlya</taxon>
    </lineage>
</organism>
<name>A0A1V9ZDI1_ACHHY</name>
<dbReference type="GO" id="GO:0006281">
    <property type="term" value="P:DNA repair"/>
    <property type="evidence" value="ECO:0007669"/>
    <property type="project" value="InterPro"/>
</dbReference>
<comment type="caution">
    <text evidence="9">The sequence shown here is derived from an EMBL/GenBank/DDBJ whole genome shotgun (WGS) entry which is preliminary data.</text>
</comment>
<protein>
    <submittedName>
        <fullName evidence="9">Chromodomain-helicase-DNA-binding protein 1</fullName>
    </submittedName>
</protein>
<dbReference type="PANTHER" id="PTHR47157:SF1">
    <property type="entry name" value="CHROMODOMAIN-HELICASE-DNA-BINDING PROTEIN 1-LIKE"/>
    <property type="match status" value="1"/>
</dbReference>
<dbReference type="GO" id="GO:0006338">
    <property type="term" value="P:chromatin remodeling"/>
    <property type="evidence" value="ECO:0007669"/>
    <property type="project" value="InterPro"/>
</dbReference>
<evidence type="ECO:0000256" key="5">
    <source>
        <dbReference type="ARBA" id="ARBA00022840"/>
    </source>
</evidence>
<accession>A0A1V9ZDI1</accession>
<dbReference type="InterPro" id="IPR001650">
    <property type="entry name" value="Helicase_C-like"/>
</dbReference>
<keyword evidence="9" id="KW-0347">Helicase</keyword>
<dbReference type="OrthoDB" id="5857104at2759"/>
<dbReference type="GO" id="GO:0003678">
    <property type="term" value="F:DNA helicase activity"/>
    <property type="evidence" value="ECO:0007669"/>
    <property type="project" value="InterPro"/>
</dbReference>
<dbReference type="InterPro" id="IPR000330">
    <property type="entry name" value="SNF2_N"/>
</dbReference>
<dbReference type="InterPro" id="IPR038718">
    <property type="entry name" value="SNF2-like_sf"/>
</dbReference>
<dbReference type="PANTHER" id="PTHR47157">
    <property type="entry name" value="CHROMODOMAIN-HELICASE-DNA-BINDING PROTEIN 1-LIKE"/>
    <property type="match status" value="1"/>
</dbReference>
<gene>
    <name evidence="9" type="ORF">ACHHYP_20856</name>
</gene>
<evidence type="ECO:0000256" key="2">
    <source>
        <dbReference type="ARBA" id="ARBA00007025"/>
    </source>
</evidence>
<dbReference type="InterPro" id="IPR027417">
    <property type="entry name" value="P-loop_NTPase"/>
</dbReference>
<dbReference type="InterPro" id="IPR014001">
    <property type="entry name" value="Helicase_ATP-bd"/>
</dbReference>
<evidence type="ECO:0000259" key="7">
    <source>
        <dbReference type="PROSITE" id="PS51192"/>
    </source>
</evidence>
<dbReference type="CDD" id="cd18793">
    <property type="entry name" value="SF2_C_SNF"/>
    <property type="match status" value="1"/>
</dbReference>
<dbReference type="InterPro" id="IPR043472">
    <property type="entry name" value="Macro_dom-like"/>
</dbReference>
<dbReference type="PROSITE" id="PS51192">
    <property type="entry name" value="HELICASE_ATP_BIND_1"/>
    <property type="match status" value="1"/>
</dbReference>
<keyword evidence="4" id="KW-0378">Hydrolase</keyword>
<dbReference type="Gene3D" id="3.40.50.10810">
    <property type="entry name" value="Tandem AAA-ATPase domain"/>
    <property type="match status" value="1"/>
</dbReference>
<dbReference type="EMBL" id="JNBR01000156">
    <property type="protein sequence ID" value="OQR96038.1"/>
    <property type="molecule type" value="Genomic_DNA"/>
</dbReference>
<dbReference type="Gene3D" id="3.40.220.10">
    <property type="entry name" value="Leucine Aminopeptidase, subunit E, domain 1"/>
    <property type="match status" value="1"/>
</dbReference>
<proteinExistence type="inferred from homology"/>
<dbReference type="AlphaFoldDB" id="A0A1V9ZDI1"/>
<comment type="similarity">
    <text evidence="2">Belongs to the SNF2/RAD54 helicase family.</text>
</comment>
<evidence type="ECO:0000259" key="8">
    <source>
        <dbReference type="PROSITE" id="PS51194"/>
    </source>
</evidence>
<sequence length="817" mass="89907">MWPKVIEKLEARLEAAKKPQESVVSLISDQLAGVTLHAYQEEGLRWLMHRDAASLNPIVGDEMGLGKTLQTIAFMCYLVSTKVLSSPCLVVAPLSVLPNWEEQLARFAPHLALVTYTGTKDERTATAAKIASTSPHVVLTSYELVLHDIGFFRAKPWVLGVFDEGHRLKNPKGKLYRALVDEITFERKLLLTGTPVQNNMEELAALLSFLNPAVFSEDVTERFRQETLPQPTLRALLAPLVLLRTVADVESTLNLPPLTKVVVHTQMAPMQRAYYKDIVSGGSAVSLMNVLAQLRKACNHPYLFPNAEPEPFSEGPHLHENSGKLHVLHALLPELRARGHVVLLFSTSTAFLDIIQDYCTMAQLSYERLDGSVRGEERWQTIDRFRKQDNTFLFLLSTRAGGVGLNLQRADTVIFCDVDYNPQMELQALARAYRMGQTKPIHVLHLVCQHSVEELIYKRALAKLELSHKVREASKLHLAEADGQPACLDGLDANAVLAYGLHHLLENSDDALVPLSPAEIAALLDRSTPTTTVEPVALDEVAVDSMYHFEGTDYSGQDAVCLAQLQAIAPKATGRKKKLVVHYEDDGADRDAEETAEERAAREQAARAKKLALWHKHGYTSHVAAAPTEDELEPEESSLELQYLSGNAATVAPGDGCPVVIVHCVDTSGAWTPRGFFGALSSRSPLPEAVYAMAKKCADLKLGQAHCIPVEPGVFVCLLVVQSSTRSKLKLRTAKTLAFRLNALQESLAGLAAFAKAHNAQVHMPRLGAGTPGFNWYAVERLVKKHLVRQGVATHVYYFAPMHKKAKAAPPQSLSSQ</sequence>
<keyword evidence="3" id="KW-0547">Nucleotide-binding</keyword>
<dbReference type="InterPro" id="IPR049730">
    <property type="entry name" value="SNF2/RAD54-like_C"/>
</dbReference>
<dbReference type="Pfam" id="PF00271">
    <property type="entry name" value="Helicase_C"/>
    <property type="match status" value="1"/>
</dbReference>
<reference evidence="9 10" key="1">
    <citation type="journal article" date="2014" name="Genome Biol. Evol.">
        <title>The secreted proteins of Achlya hypogyna and Thraustotheca clavata identify the ancestral oomycete secretome and reveal gene acquisitions by horizontal gene transfer.</title>
        <authorList>
            <person name="Misner I."/>
            <person name="Blouin N."/>
            <person name="Leonard G."/>
            <person name="Richards T.A."/>
            <person name="Lane C.E."/>
        </authorList>
    </citation>
    <scope>NUCLEOTIDE SEQUENCE [LARGE SCALE GENOMIC DNA]</scope>
    <source>
        <strain evidence="9 10">ATCC 48635</strain>
    </source>
</reference>
<feature type="domain" description="Helicase ATP-binding" evidence="7">
    <location>
        <begin position="48"/>
        <end position="213"/>
    </location>
</feature>
<dbReference type="CDD" id="cd17919">
    <property type="entry name" value="DEXHc_Snf"/>
    <property type="match status" value="1"/>
</dbReference>
<dbReference type="GO" id="GO:0016787">
    <property type="term" value="F:hydrolase activity"/>
    <property type="evidence" value="ECO:0007669"/>
    <property type="project" value="UniProtKB-KW"/>
</dbReference>
<dbReference type="Gene3D" id="3.40.50.300">
    <property type="entry name" value="P-loop containing nucleotide triphosphate hydrolases"/>
    <property type="match status" value="1"/>
</dbReference>
<dbReference type="InterPro" id="IPR031053">
    <property type="entry name" value="ALC1"/>
</dbReference>
<dbReference type="GO" id="GO:0005524">
    <property type="term" value="F:ATP binding"/>
    <property type="evidence" value="ECO:0007669"/>
    <property type="project" value="UniProtKB-KW"/>
</dbReference>
<dbReference type="SMART" id="SM00490">
    <property type="entry name" value="HELICc"/>
    <property type="match status" value="1"/>
</dbReference>
<evidence type="ECO:0000313" key="10">
    <source>
        <dbReference type="Proteomes" id="UP000243579"/>
    </source>
</evidence>
<evidence type="ECO:0000256" key="4">
    <source>
        <dbReference type="ARBA" id="ARBA00022801"/>
    </source>
</evidence>
<evidence type="ECO:0000256" key="6">
    <source>
        <dbReference type="ARBA" id="ARBA00023242"/>
    </source>
</evidence>
<evidence type="ECO:0000313" key="9">
    <source>
        <dbReference type="EMBL" id="OQR96038.1"/>
    </source>
</evidence>
<keyword evidence="10" id="KW-1185">Reference proteome</keyword>
<dbReference type="SMART" id="SM00487">
    <property type="entry name" value="DEXDc"/>
    <property type="match status" value="1"/>
</dbReference>